<feature type="compositionally biased region" description="Basic and acidic residues" evidence="1">
    <location>
        <begin position="50"/>
        <end position="75"/>
    </location>
</feature>
<evidence type="ECO:0000256" key="1">
    <source>
        <dbReference type="SAM" id="MobiDB-lite"/>
    </source>
</evidence>
<protein>
    <submittedName>
        <fullName evidence="2">Uncharacterized protein</fullName>
    </submittedName>
</protein>
<feature type="non-terminal residue" evidence="2">
    <location>
        <position position="132"/>
    </location>
</feature>
<feature type="region of interest" description="Disordered" evidence="1">
    <location>
        <begin position="93"/>
        <end position="132"/>
    </location>
</feature>
<feature type="compositionally biased region" description="Basic and acidic residues" evidence="1">
    <location>
        <begin position="1"/>
        <end position="14"/>
    </location>
</feature>
<feature type="region of interest" description="Disordered" evidence="1">
    <location>
        <begin position="1"/>
        <end position="79"/>
    </location>
</feature>
<dbReference type="EMBL" id="LXQA010129429">
    <property type="protein sequence ID" value="MCI22253.1"/>
    <property type="molecule type" value="Genomic_DNA"/>
</dbReference>
<proteinExistence type="predicted"/>
<feature type="compositionally biased region" description="Acidic residues" evidence="1">
    <location>
        <begin position="94"/>
        <end position="103"/>
    </location>
</feature>
<comment type="caution">
    <text evidence="2">The sequence shown here is derived from an EMBL/GenBank/DDBJ whole genome shotgun (WGS) entry which is preliminary data.</text>
</comment>
<name>A0A392QD05_9FABA</name>
<accession>A0A392QD05</accession>
<reference evidence="2 3" key="1">
    <citation type="journal article" date="2018" name="Front. Plant Sci.">
        <title>Red Clover (Trifolium pratense) and Zigzag Clover (T. medium) - A Picture of Genomic Similarities and Differences.</title>
        <authorList>
            <person name="Dluhosova J."/>
            <person name="Istvanek J."/>
            <person name="Nedelnik J."/>
            <person name="Repkova J."/>
        </authorList>
    </citation>
    <scope>NUCLEOTIDE SEQUENCE [LARGE SCALE GENOMIC DNA]</scope>
    <source>
        <strain evidence="3">cv. 10/8</strain>
        <tissue evidence="2">Leaf</tissue>
    </source>
</reference>
<evidence type="ECO:0000313" key="3">
    <source>
        <dbReference type="Proteomes" id="UP000265520"/>
    </source>
</evidence>
<sequence>MENTSQERDKDKRPIKATASAMRAKVAENPPKKRTRERSAQPEATQLVQPEHHEVDPEPEHHEGEPAQAEHHEAEAEAMEEGDSDYYLMHDMEEKEEEEEEMEREGVAASVPIQRQTFVNPFEGQPKPKEFS</sequence>
<dbReference type="AlphaFoldDB" id="A0A392QD05"/>
<dbReference type="Proteomes" id="UP000265520">
    <property type="component" value="Unassembled WGS sequence"/>
</dbReference>
<organism evidence="2 3">
    <name type="scientific">Trifolium medium</name>
    <dbReference type="NCBI Taxonomy" id="97028"/>
    <lineage>
        <taxon>Eukaryota</taxon>
        <taxon>Viridiplantae</taxon>
        <taxon>Streptophyta</taxon>
        <taxon>Embryophyta</taxon>
        <taxon>Tracheophyta</taxon>
        <taxon>Spermatophyta</taxon>
        <taxon>Magnoliopsida</taxon>
        <taxon>eudicotyledons</taxon>
        <taxon>Gunneridae</taxon>
        <taxon>Pentapetalae</taxon>
        <taxon>rosids</taxon>
        <taxon>fabids</taxon>
        <taxon>Fabales</taxon>
        <taxon>Fabaceae</taxon>
        <taxon>Papilionoideae</taxon>
        <taxon>50 kb inversion clade</taxon>
        <taxon>NPAAA clade</taxon>
        <taxon>Hologalegina</taxon>
        <taxon>IRL clade</taxon>
        <taxon>Trifolieae</taxon>
        <taxon>Trifolium</taxon>
    </lineage>
</organism>
<keyword evidence="3" id="KW-1185">Reference proteome</keyword>
<evidence type="ECO:0000313" key="2">
    <source>
        <dbReference type="EMBL" id="MCI22253.1"/>
    </source>
</evidence>